<dbReference type="EMBL" id="RFKV01000071">
    <property type="protein sequence ID" value="RMD77044.1"/>
    <property type="molecule type" value="Genomic_DNA"/>
</dbReference>
<dbReference type="InterPro" id="IPR036390">
    <property type="entry name" value="WH_DNA-bd_sf"/>
</dbReference>
<evidence type="ECO:0000256" key="1">
    <source>
        <dbReference type="ARBA" id="ARBA00023015"/>
    </source>
</evidence>
<evidence type="ECO:0000256" key="2">
    <source>
        <dbReference type="ARBA" id="ARBA00023163"/>
    </source>
</evidence>
<dbReference type="Gene3D" id="1.10.10.10">
    <property type="entry name" value="Winged helix-like DNA-binding domain superfamily/Winged helix DNA-binding domain"/>
    <property type="match status" value="1"/>
</dbReference>
<keyword evidence="2" id="KW-0804">Transcription</keyword>
<organism evidence="4 5">
    <name type="scientific">Candidatus Dojkabacteria bacterium</name>
    <dbReference type="NCBI Taxonomy" id="2099670"/>
    <lineage>
        <taxon>Bacteria</taxon>
        <taxon>Candidatus Dojkabacteria</taxon>
    </lineage>
</organism>
<sequence length="195" mass="22040">MKSFLSKLAFVLFMYFLAGKIFSYLIVKDADGNYDINTSAVENLRAKVSAFKSKIDKLKSVFKSEFATFIKNSNGVSSEYLQNLNSSNDSSVELRNDSKIVNNAARQADNVTSDQSSIVKGKKSKYEVKVGFELSDRQSKIFSKLKETRKINMKQISMILPEVSERTLRRDMKVLESLGLVKQVGRTKNSFYVIA</sequence>
<dbReference type="InterPro" id="IPR036388">
    <property type="entry name" value="WH-like_DNA-bd_sf"/>
</dbReference>
<evidence type="ECO:0000313" key="4">
    <source>
        <dbReference type="EMBL" id="RMD77044.1"/>
    </source>
</evidence>
<evidence type="ECO:0000313" key="5">
    <source>
        <dbReference type="Proteomes" id="UP000269410"/>
    </source>
</evidence>
<dbReference type="InterPro" id="IPR001034">
    <property type="entry name" value="DeoR_HTH"/>
</dbReference>
<evidence type="ECO:0000259" key="3">
    <source>
        <dbReference type="Pfam" id="PF08220"/>
    </source>
</evidence>
<keyword evidence="1" id="KW-0805">Transcription regulation</keyword>
<dbReference type="Proteomes" id="UP000269410">
    <property type="component" value="Unassembled WGS sequence"/>
</dbReference>
<name>A0A3M0Z000_9BACT</name>
<protein>
    <submittedName>
        <fullName evidence="4">DeoR family transcriptional regulator</fullName>
    </submittedName>
</protein>
<accession>A0A3M0Z000</accession>
<comment type="caution">
    <text evidence="4">The sequence shown here is derived from an EMBL/GenBank/DDBJ whole genome shotgun (WGS) entry which is preliminary data.</text>
</comment>
<gene>
    <name evidence="4" type="ORF">D6810_02170</name>
</gene>
<proteinExistence type="predicted"/>
<dbReference type="AlphaFoldDB" id="A0A3M0Z000"/>
<feature type="domain" description="HTH deoR-type" evidence="3">
    <location>
        <begin position="137"/>
        <end position="183"/>
    </location>
</feature>
<reference evidence="4 5" key="1">
    <citation type="submission" date="2018-10" db="EMBL/GenBank/DDBJ databases">
        <title>Thermophilic Lithotrophy and Phototrophy in an Intertidal, Iron-rich, Geothermal Spring.</title>
        <authorList>
            <person name="Ward L.M."/>
            <person name="Idei A."/>
            <person name="Nakagawa M."/>
            <person name="Ueno Y."/>
            <person name="Fischer W."/>
            <person name="Mcglynn S.E."/>
        </authorList>
    </citation>
    <scope>NUCLEOTIDE SEQUENCE [LARGE SCALE GENOMIC DNA]</scope>
    <source>
        <strain evidence="4">J137</strain>
    </source>
</reference>
<dbReference type="GO" id="GO:0003700">
    <property type="term" value="F:DNA-binding transcription factor activity"/>
    <property type="evidence" value="ECO:0007669"/>
    <property type="project" value="InterPro"/>
</dbReference>
<dbReference type="SUPFAM" id="SSF46785">
    <property type="entry name" value="Winged helix' DNA-binding domain"/>
    <property type="match status" value="1"/>
</dbReference>
<dbReference type="Pfam" id="PF08220">
    <property type="entry name" value="HTH_DeoR"/>
    <property type="match status" value="1"/>
</dbReference>